<dbReference type="Gene3D" id="3.40.50.410">
    <property type="entry name" value="von Willebrand factor, type A domain"/>
    <property type="match status" value="1"/>
</dbReference>
<keyword evidence="3" id="KW-1185">Reference proteome</keyword>
<dbReference type="AlphaFoldDB" id="A0A3M0A2Q3"/>
<sequence length="282" mass="30058">MKRKKREVSAFNMSAVDLFASAMGAFILLAVIALPFFPKTSETPPAPVCPEPSPVLPVPAACPDPVVQTCPVCPPVPEEAFVLKDIDLVIVLDVTGSMDESIEGLKNTTSDLVALLARLAPTFSVGIVTFGDYGFDQPTQVFNLREMSSEQDIEALNRFVGQVREGWGIGGGDYLYEGEALSAGLEIAVAMPFRPEAKERRIVVFTDDVATYQSRAEGLVRQFASGSSGDVSQTVSVVLTDPKNNPDAARVMEQLATTGQGFYSSSSGSFIGKLLLALIDGS</sequence>
<evidence type="ECO:0000313" key="2">
    <source>
        <dbReference type="EMBL" id="RMA78926.1"/>
    </source>
</evidence>
<dbReference type="SUPFAM" id="SSF53300">
    <property type="entry name" value="vWA-like"/>
    <property type="match status" value="1"/>
</dbReference>
<dbReference type="OrthoDB" id="7060543at2"/>
<dbReference type="Pfam" id="PF00092">
    <property type="entry name" value="VWA"/>
    <property type="match status" value="1"/>
</dbReference>
<comment type="caution">
    <text evidence="2">The sequence shown here is derived from an EMBL/GenBank/DDBJ whole genome shotgun (WGS) entry which is preliminary data.</text>
</comment>
<proteinExistence type="predicted"/>
<accession>A0A3M0A2Q3</accession>
<dbReference type="PROSITE" id="PS50234">
    <property type="entry name" value="VWFA"/>
    <property type="match status" value="1"/>
</dbReference>
<dbReference type="SMART" id="SM00327">
    <property type="entry name" value="VWA"/>
    <property type="match status" value="1"/>
</dbReference>
<evidence type="ECO:0000259" key="1">
    <source>
        <dbReference type="PROSITE" id="PS50234"/>
    </source>
</evidence>
<protein>
    <submittedName>
        <fullName evidence="2">von Willebrand factor type A domain-containing protein</fullName>
    </submittedName>
</protein>
<dbReference type="RefSeq" id="WP_121877558.1">
    <property type="nucleotide sequence ID" value="NZ_REFJ01000005.1"/>
</dbReference>
<organism evidence="2 3">
    <name type="scientific">Umboniibacter marinipuniceus</name>
    <dbReference type="NCBI Taxonomy" id="569599"/>
    <lineage>
        <taxon>Bacteria</taxon>
        <taxon>Pseudomonadati</taxon>
        <taxon>Pseudomonadota</taxon>
        <taxon>Gammaproteobacteria</taxon>
        <taxon>Cellvibrionales</taxon>
        <taxon>Cellvibrionaceae</taxon>
        <taxon>Umboniibacter</taxon>
    </lineage>
</organism>
<dbReference type="Proteomes" id="UP000267187">
    <property type="component" value="Unassembled WGS sequence"/>
</dbReference>
<dbReference type="EMBL" id="REFJ01000005">
    <property type="protein sequence ID" value="RMA78926.1"/>
    <property type="molecule type" value="Genomic_DNA"/>
</dbReference>
<gene>
    <name evidence="2" type="ORF">DFR27_2267</name>
</gene>
<evidence type="ECO:0000313" key="3">
    <source>
        <dbReference type="Proteomes" id="UP000267187"/>
    </source>
</evidence>
<feature type="domain" description="VWFA" evidence="1">
    <location>
        <begin position="87"/>
        <end position="279"/>
    </location>
</feature>
<dbReference type="CDD" id="cd00198">
    <property type="entry name" value="vWFA"/>
    <property type="match status" value="1"/>
</dbReference>
<dbReference type="InterPro" id="IPR036465">
    <property type="entry name" value="vWFA_dom_sf"/>
</dbReference>
<name>A0A3M0A2Q3_9GAMM</name>
<dbReference type="InterPro" id="IPR002035">
    <property type="entry name" value="VWF_A"/>
</dbReference>
<reference evidence="2 3" key="1">
    <citation type="submission" date="2018-10" db="EMBL/GenBank/DDBJ databases">
        <title>Genomic Encyclopedia of Type Strains, Phase IV (KMG-IV): sequencing the most valuable type-strain genomes for metagenomic binning, comparative biology and taxonomic classification.</title>
        <authorList>
            <person name="Goeker M."/>
        </authorList>
    </citation>
    <scope>NUCLEOTIDE SEQUENCE [LARGE SCALE GENOMIC DNA]</scope>
    <source>
        <strain evidence="2 3">DSM 25080</strain>
    </source>
</reference>